<dbReference type="AlphaFoldDB" id="S3DF96"/>
<evidence type="ECO:0000313" key="2">
    <source>
        <dbReference type="EMBL" id="EPE36435.1"/>
    </source>
</evidence>
<organism evidence="2 3">
    <name type="scientific">Glarea lozoyensis (strain ATCC 20868 / MF5171)</name>
    <dbReference type="NCBI Taxonomy" id="1116229"/>
    <lineage>
        <taxon>Eukaryota</taxon>
        <taxon>Fungi</taxon>
        <taxon>Dikarya</taxon>
        <taxon>Ascomycota</taxon>
        <taxon>Pezizomycotina</taxon>
        <taxon>Leotiomycetes</taxon>
        <taxon>Helotiales</taxon>
        <taxon>Helotiaceae</taxon>
        <taxon>Glarea</taxon>
    </lineage>
</organism>
<evidence type="ECO:0000256" key="1">
    <source>
        <dbReference type="SAM" id="MobiDB-lite"/>
    </source>
</evidence>
<feature type="compositionally biased region" description="Basic residues" evidence="1">
    <location>
        <begin position="172"/>
        <end position="184"/>
    </location>
</feature>
<keyword evidence="3" id="KW-1185">Reference proteome</keyword>
<feature type="compositionally biased region" description="Basic residues" evidence="1">
    <location>
        <begin position="121"/>
        <end position="150"/>
    </location>
</feature>
<dbReference type="Proteomes" id="UP000016922">
    <property type="component" value="Unassembled WGS sequence"/>
</dbReference>
<evidence type="ECO:0000313" key="3">
    <source>
        <dbReference type="Proteomes" id="UP000016922"/>
    </source>
</evidence>
<name>S3DF96_GLAL2</name>
<reference evidence="2 3" key="1">
    <citation type="journal article" date="2013" name="BMC Genomics">
        <title>Genomics-driven discovery of the pneumocandin biosynthetic gene cluster in the fungus Glarea lozoyensis.</title>
        <authorList>
            <person name="Chen L."/>
            <person name="Yue Q."/>
            <person name="Zhang X."/>
            <person name="Xiang M."/>
            <person name="Wang C."/>
            <person name="Li S."/>
            <person name="Che Y."/>
            <person name="Ortiz-Lopez F.J."/>
            <person name="Bills G.F."/>
            <person name="Liu X."/>
            <person name="An Z."/>
        </authorList>
    </citation>
    <scope>NUCLEOTIDE SEQUENCE [LARGE SCALE GENOMIC DNA]</scope>
    <source>
        <strain evidence="3">ATCC 20868 / MF5171</strain>
    </source>
</reference>
<dbReference type="HOGENOM" id="CLU_1396442_0_0_1"/>
<feature type="compositionally biased region" description="Polar residues" evidence="1">
    <location>
        <begin position="185"/>
        <end position="195"/>
    </location>
</feature>
<sequence>MDTTDHHDSALGMRGPYDDDIDIGWVERRLNERAGSRSSRLSAYFEGVMEFVEPPPTISRSPTPEPRHQAAWQASPRYSHSVRPLLDHSFQRRSSGKGIPRIPSRRSTLESDSDSATGLPPRRRRRYVTPNPAHKHGYSHTTRIIKRYIRPSRPNTTSSKISSAHKMETRSKSRVVRRTGHSTHTKTTFQRQKAP</sequence>
<dbReference type="KEGG" id="glz:GLAREA_05773"/>
<dbReference type="OrthoDB" id="3562127at2759"/>
<feature type="compositionally biased region" description="Polar residues" evidence="1">
    <location>
        <begin position="153"/>
        <end position="162"/>
    </location>
</feature>
<protein>
    <submittedName>
        <fullName evidence="2">Uncharacterized protein</fullName>
    </submittedName>
</protein>
<dbReference type="EMBL" id="KE145353">
    <property type="protein sequence ID" value="EPE36435.1"/>
    <property type="molecule type" value="Genomic_DNA"/>
</dbReference>
<gene>
    <name evidence="2" type="ORF">GLAREA_05773</name>
</gene>
<feature type="region of interest" description="Disordered" evidence="1">
    <location>
        <begin position="55"/>
        <end position="195"/>
    </location>
</feature>
<dbReference type="RefSeq" id="XP_008077253.1">
    <property type="nucleotide sequence ID" value="XM_008079062.1"/>
</dbReference>
<accession>S3DF96</accession>
<proteinExistence type="predicted"/>
<dbReference type="GeneID" id="19464827"/>